<sequence length="152" mass="16608">MLPLTKLERLIPTLVMSGNTTGVISPEELNAIFLQVTRAIQPEGDAGFLGSLCKCLADSLLVVGRQAIVSPLANEISTACKAQLAALASRREMRARRIKHGPEWEEDKEDMLLLQELEDVAFEEMGRLLGFLDPNHPLLIAIGSIKEMGIST</sequence>
<evidence type="ECO:0000313" key="1">
    <source>
        <dbReference type="EMBL" id="CAE7091219.1"/>
    </source>
</evidence>
<reference evidence="1" key="1">
    <citation type="submission" date="2021-01" db="EMBL/GenBank/DDBJ databases">
        <authorList>
            <person name="Kaushik A."/>
        </authorList>
    </citation>
    <scope>NUCLEOTIDE SEQUENCE</scope>
    <source>
        <strain evidence="1">AG5</strain>
    </source>
</reference>
<proteinExistence type="predicted"/>
<dbReference type="EMBL" id="CAJNJQ010000645">
    <property type="protein sequence ID" value="CAE7091219.1"/>
    <property type="molecule type" value="Genomic_DNA"/>
</dbReference>
<gene>
    <name evidence="1" type="ORF">RDB_LOCUS32109</name>
</gene>
<dbReference type="Proteomes" id="UP000663827">
    <property type="component" value="Unassembled WGS sequence"/>
</dbReference>
<accession>A0A8H3DZW0</accession>
<name>A0A8H3DZW0_9AGAM</name>
<dbReference type="Gene3D" id="1.25.10.10">
    <property type="entry name" value="Leucine-rich Repeat Variant"/>
    <property type="match status" value="1"/>
</dbReference>
<protein>
    <submittedName>
        <fullName evidence="1">Uncharacterized protein</fullName>
    </submittedName>
</protein>
<comment type="caution">
    <text evidence="1">The sequence shown here is derived from an EMBL/GenBank/DDBJ whole genome shotgun (WGS) entry which is preliminary data.</text>
</comment>
<dbReference type="InterPro" id="IPR011989">
    <property type="entry name" value="ARM-like"/>
</dbReference>
<dbReference type="AlphaFoldDB" id="A0A8H3DZW0"/>
<organism evidence="1 2">
    <name type="scientific">Rhizoctonia solani</name>
    <dbReference type="NCBI Taxonomy" id="456999"/>
    <lineage>
        <taxon>Eukaryota</taxon>
        <taxon>Fungi</taxon>
        <taxon>Dikarya</taxon>
        <taxon>Basidiomycota</taxon>
        <taxon>Agaricomycotina</taxon>
        <taxon>Agaricomycetes</taxon>
        <taxon>Cantharellales</taxon>
        <taxon>Ceratobasidiaceae</taxon>
        <taxon>Rhizoctonia</taxon>
    </lineage>
</organism>
<evidence type="ECO:0000313" key="2">
    <source>
        <dbReference type="Proteomes" id="UP000663827"/>
    </source>
</evidence>